<proteinExistence type="predicted"/>
<evidence type="ECO:0000313" key="2">
    <source>
        <dbReference type="EMBL" id="USV58815.1"/>
    </source>
</evidence>
<protein>
    <submittedName>
        <fullName evidence="2">Glycosyltransferase</fullName>
        <ecNumber evidence="2">2.4.-.-</ecNumber>
    </submittedName>
</protein>
<gene>
    <name evidence="2" type="ORF">NHF51_06635</name>
</gene>
<evidence type="ECO:0000313" key="3">
    <source>
        <dbReference type="Proteomes" id="UP001056890"/>
    </source>
</evidence>
<evidence type="ECO:0000256" key="1">
    <source>
        <dbReference type="SAM" id="Coils"/>
    </source>
</evidence>
<dbReference type="CDD" id="cd02440">
    <property type="entry name" value="AdoMet_MTases"/>
    <property type="match status" value="1"/>
</dbReference>
<name>A0AAE9MHF5_9GAMM</name>
<accession>A0AAE9MHF5</accession>
<dbReference type="EC" id="2.4.-.-" evidence="2"/>
<dbReference type="Gene3D" id="3.40.50.2000">
    <property type="entry name" value="Glycogen Phosphorylase B"/>
    <property type="match status" value="1"/>
</dbReference>
<keyword evidence="2" id="KW-0328">Glycosyltransferase</keyword>
<keyword evidence="1" id="KW-0175">Coiled coil</keyword>
<dbReference type="Proteomes" id="UP001056890">
    <property type="component" value="Chromosome"/>
</dbReference>
<sequence>MIDVNKKVSNIYTLDPLKSIYIRNGHCGIDYSDGDQVENNILNIIKNAKDVSVHSSELRAQCVDWPTTYHFSAVRSNIMRPFKENLKGAYVLEIGAGCGAITRFLGECEANVHALEGSIRRAEIARLRTKDLDNVDVICERFDKFESEIKYDFITLIGVLEYASIFTSGENATLRMLDNIKQFLKEDGTLVIAIENQLGLKYFSGFPEDHVWRVMDGVEDRYADVGPRTFGRKELEHHIKSAGFSHVDFMSPYPDYKMPNSIVTEMGLMDEDFDAASLAQENVHRDYQRPNYLYISQEFAWPVIHKNGLAMDMANSFLITAKLTNKKVKKENILAYHFSSNRSVKFCKELLFVKDTDGVITVKAKRPFASILDINVNDGLSNEISFNSEYIYGRKLIDRMQAVVSSDFWDMHVFAALLKKYISFLFAQHHKINVMDYKPSYVEEYISGSYIDCTPQNILFGKNEELFIIDQEWVLDKDIPIGLLVFRTLIILIQSLTRFGLNESLVGINRRLFINEVFKHIGFEIDEEKIREYESLEEYFQSKVLDSKGYQFNWFPEMKIPFHQVSDLLIMRTEELQTAHHVIENKYDELNAITAENNNLRSHLDLLRAECSELTDVKFELKVLTQKLNELREEKEVAINTVHLTTQQFTQQLNELRKEKELAIDTVHLIQSSKIWRMSKPLREISKQITIISQKIKLNKNYLRIKYIQTRFLNGVKKHGIINSIPLGYNSVKVLIKSRLEQSNNRKEYDKKTALLCDKIKNEGNFIDIFHVAMGWNTPLFQRFQHISIQSAKLGGLSLYGGHKQVDKNIFVCDEVANNLFVFDALDFNLRERLFKALRENTKATKIIRIQSIDLATGIDEIEKYISDGFKIVYEYIDEVSDEITGGIPDFIIDRHHWALKNELIVVITTANNLFNDALKYRKNNIYLSTNGVDVMHWAVKTDTPPIELADIVRKQRIIVGYHGALAQWVDYDLLHRIAEDGLFELLLIGHEHDSSLKESKLLDRDNVHFLGSRSYFELPKYASFYDIGILPFKKYKLTESVSPVKLFEYMALGKPIVTTDLPECLKYESCLVAPSNDYEMFIENLHIAVFAINCKEYRDSLRKDAMDNSWEEKTINYLTAASVKLNQLKNQHEK</sequence>
<reference evidence="2" key="1">
    <citation type="submission" date="2022-06" db="EMBL/GenBank/DDBJ databases">
        <title>Complete Genome of Aeromonas sp. Strain SOD01 Isolated from an Urban Freshwater Stream.</title>
        <authorList>
            <person name="Williams L.E."/>
            <person name="Brysgel T."/>
            <person name="Capestro E.M."/>
            <person name="Foltz G.V."/>
            <person name="Gardner A.E."/>
            <person name="Ingrassia J."/>
            <person name="Peterson E."/>
            <person name="Arruda J."/>
            <person name="Flaherty I."/>
            <person name="Hunt M."/>
            <person name="Pappas G."/>
            <person name="Ramsaran S."/>
            <person name="Rocha M."/>
        </authorList>
    </citation>
    <scope>NUCLEOTIDE SEQUENCE</scope>
    <source>
        <strain evidence="2">SOD01</strain>
    </source>
</reference>
<dbReference type="PANTHER" id="PTHR43861">
    <property type="entry name" value="TRANS-ACONITATE 2-METHYLTRANSFERASE-RELATED"/>
    <property type="match status" value="1"/>
</dbReference>
<dbReference type="PANTHER" id="PTHR43861:SF6">
    <property type="entry name" value="METHYLTRANSFERASE TYPE 11"/>
    <property type="match status" value="1"/>
</dbReference>
<dbReference type="EMBL" id="CP099717">
    <property type="protein sequence ID" value="USV58815.1"/>
    <property type="molecule type" value="Genomic_DNA"/>
</dbReference>
<dbReference type="Pfam" id="PF13489">
    <property type="entry name" value="Methyltransf_23"/>
    <property type="match status" value="1"/>
</dbReference>
<dbReference type="GO" id="GO:0016757">
    <property type="term" value="F:glycosyltransferase activity"/>
    <property type="evidence" value="ECO:0007669"/>
    <property type="project" value="UniProtKB-KW"/>
</dbReference>
<dbReference type="Pfam" id="PF13692">
    <property type="entry name" value="Glyco_trans_1_4"/>
    <property type="match status" value="1"/>
</dbReference>
<dbReference type="AlphaFoldDB" id="A0AAE9MHF5"/>
<keyword evidence="3" id="KW-1185">Reference proteome</keyword>
<dbReference type="SUPFAM" id="SSF53335">
    <property type="entry name" value="S-adenosyl-L-methionine-dependent methyltransferases"/>
    <property type="match status" value="1"/>
</dbReference>
<organism evidence="2 3">
    <name type="scientific">Aeromonas encheleia</name>
    <dbReference type="NCBI Taxonomy" id="73010"/>
    <lineage>
        <taxon>Bacteria</taxon>
        <taxon>Pseudomonadati</taxon>
        <taxon>Pseudomonadota</taxon>
        <taxon>Gammaproteobacteria</taxon>
        <taxon>Aeromonadales</taxon>
        <taxon>Aeromonadaceae</taxon>
        <taxon>Aeromonas</taxon>
    </lineage>
</organism>
<dbReference type="SUPFAM" id="SSF53756">
    <property type="entry name" value="UDP-Glycosyltransferase/glycogen phosphorylase"/>
    <property type="match status" value="1"/>
</dbReference>
<dbReference type="Gene3D" id="3.40.50.150">
    <property type="entry name" value="Vaccinia Virus protein VP39"/>
    <property type="match status" value="1"/>
</dbReference>
<feature type="coiled-coil region" evidence="1">
    <location>
        <begin position="590"/>
        <end position="666"/>
    </location>
</feature>
<keyword evidence="2" id="KW-0808">Transferase</keyword>
<dbReference type="InterPro" id="IPR029063">
    <property type="entry name" value="SAM-dependent_MTases_sf"/>
</dbReference>
<dbReference type="RefSeq" id="WP_252995955.1">
    <property type="nucleotide sequence ID" value="NZ_CP099717.1"/>
</dbReference>